<dbReference type="GeneID" id="24123112"/>
<accession>A0A067CY45</accession>
<evidence type="ECO:0000313" key="2">
    <source>
        <dbReference type="EMBL" id="KDO35629.1"/>
    </source>
</evidence>
<sequence>MLPLGYLLMAAAAIATYAVLSIGPVEFVASPPPYGLNACTACGLRLSVLCPTSLFAHLENLSKHLGL</sequence>
<evidence type="ECO:0000256" key="1">
    <source>
        <dbReference type="SAM" id="SignalP"/>
    </source>
</evidence>
<dbReference type="VEuPathDB" id="FungiDB:SPRG_00473"/>
<dbReference type="EMBL" id="KK583189">
    <property type="protein sequence ID" value="KDO35629.1"/>
    <property type="molecule type" value="Genomic_DNA"/>
</dbReference>
<proteinExistence type="predicted"/>
<dbReference type="RefSeq" id="XP_012193957.1">
    <property type="nucleotide sequence ID" value="XM_012338567.1"/>
</dbReference>
<name>A0A067CY45_SAPPC</name>
<evidence type="ECO:0000313" key="3">
    <source>
        <dbReference type="Proteomes" id="UP000030745"/>
    </source>
</evidence>
<protein>
    <recommendedName>
        <fullName evidence="4">C2H2-type domain-containing protein</fullName>
    </recommendedName>
</protein>
<keyword evidence="3" id="KW-1185">Reference proteome</keyword>
<dbReference type="AlphaFoldDB" id="A0A067CY45"/>
<reference evidence="2 3" key="1">
    <citation type="journal article" date="2013" name="PLoS Genet.">
        <title>Distinctive expansion of potential virulence genes in the genome of the oomycete fish pathogen Saprolegnia parasitica.</title>
        <authorList>
            <person name="Jiang R.H."/>
            <person name="de Bruijn I."/>
            <person name="Haas B.J."/>
            <person name="Belmonte R."/>
            <person name="Lobach L."/>
            <person name="Christie J."/>
            <person name="van den Ackerveken G."/>
            <person name="Bottin A."/>
            <person name="Bulone V."/>
            <person name="Diaz-Moreno S.M."/>
            <person name="Dumas B."/>
            <person name="Fan L."/>
            <person name="Gaulin E."/>
            <person name="Govers F."/>
            <person name="Grenville-Briggs L.J."/>
            <person name="Horner N.R."/>
            <person name="Levin J.Z."/>
            <person name="Mammella M."/>
            <person name="Meijer H.J."/>
            <person name="Morris P."/>
            <person name="Nusbaum C."/>
            <person name="Oome S."/>
            <person name="Phillips A.J."/>
            <person name="van Rooyen D."/>
            <person name="Rzeszutek E."/>
            <person name="Saraiva M."/>
            <person name="Secombes C.J."/>
            <person name="Seidl M.F."/>
            <person name="Snel B."/>
            <person name="Stassen J.H."/>
            <person name="Sykes S."/>
            <person name="Tripathy S."/>
            <person name="van den Berg H."/>
            <person name="Vega-Arreguin J.C."/>
            <person name="Wawra S."/>
            <person name="Young S.K."/>
            <person name="Zeng Q."/>
            <person name="Dieguez-Uribeondo J."/>
            <person name="Russ C."/>
            <person name="Tyler B.M."/>
            <person name="van West P."/>
        </authorList>
    </citation>
    <scope>NUCLEOTIDE SEQUENCE [LARGE SCALE GENOMIC DNA]</scope>
    <source>
        <strain evidence="2 3">CBS 223.65</strain>
    </source>
</reference>
<dbReference type="KEGG" id="spar:SPRG_00473"/>
<organism evidence="2 3">
    <name type="scientific">Saprolegnia parasitica (strain CBS 223.65)</name>
    <dbReference type="NCBI Taxonomy" id="695850"/>
    <lineage>
        <taxon>Eukaryota</taxon>
        <taxon>Sar</taxon>
        <taxon>Stramenopiles</taxon>
        <taxon>Oomycota</taxon>
        <taxon>Saprolegniomycetes</taxon>
        <taxon>Saprolegniales</taxon>
        <taxon>Saprolegniaceae</taxon>
        <taxon>Saprolegnia</taxon>
    </lineage>
</organism>
<evidence type="ECO:0008006" key="4">
    <source>
        <dbReference type="Google" id="ProtNLM"/>
    </source>
</evidence>
<keyword evidence="1" id="KW-0732">Signal</keyword>
<gene>
    <name evidence="2" type="ORF">SPRG_00473</name>
</gene>
<dbReference type="Proteomes" id="UP000030745">
    <property type="component" value="Unassembled WGS sequence"/>
</dbReference>
<feature type="chain" id="PRO_5001635101" description="C2H2-type domain-containing protein" evidence="1">
    <location>
        <begin position="19"/>
        <end position="67"/>
    </location>
</feature>
<feature type="signal peptide" evidence="1">
    <location>
        <begin position="1"/>
        <end position="18"/>
    </location>
</feature>